<evidence type="ECO:0000256" key="1">
    <source>
        <dbReference type="SAM" id="Coils"/>
    </source>
</evidence>
<name>A0ABM6U1F6_FUSVA</name>
<feature type="coiled-coil region" evidence="1">
    <location>
        <begin position="9"/>
        <end position="36"/>
    </location>
</feature>
<keyword evidence="3" id="KW-1185">Reference proteome</keyword>
<dbReference type="EMBL" id="CP028103">
    <property type="protein sequence ID" value="AVQ30119.1"/>
    <property type="molecule type" value="Genomic_DNA"/>
</dbReference>
<evidence type="ECO:0000313" key="2">
    <source>
        <dbReference type="EMBL" id="AVQ30119.1"/>
    </source>
</evidence>
<dbReference type="RefSeq" id="WP_005949394.1">
    <property type="nucleotide sequence ID" value="NZ_CP028103.1"/>
</dbReference>
<organism evidence="2 3">
    <name type="scientific">Fusobacterium varium ATCC 27725</name>
    <dbReference type="NCBI Taxonomy" id="469618"/>
    <lineage>
        <taxon>Bacteria</taxon>
        <taxon>Fusobacteriati</taxon>
        <taxon>Fusobacteriota</taxon>
        <taxon>Fusobacteriia</taxon>
        <taxon>Fusobacteriales</taxon>
        <taxon>Fusobacteriaceae</taxon>
        <taxon>Fusobacterium</taxon>
    </lineage>
</organism>
<proteinExistence type="predicted"/>
<sequence>MTVKDLENNLLIMKIIKKKKEELQQLQNNIEGLSSISLKEKVQGGKKENEYITDRLHKIETIKKEILELEYKKFEVLSMIDRIPNQLERIVLTSKYVLGKDFKNTVKGTGETFKEVSAALKSGKVSFGVACLESIFDESI</sequence>
<keyword evidence="1" id="KW-0175">Coiled coil</keyword>
<reference evidence="3" key="1">
    <citation type="journal article" date="2018" name="MSphere">
        <title>Fusobacterium Genomics Using MinION and Illumina Sequencing Enables Genome Completion and Correction.</title>
        <authorList>
            <person name="Todd S.M."/>
            <person name="Settlage R.E."/>
            <person name="Lahmers K.K."/>
            <person name="Slade D.J."/>
        </authorList>
    </citation>
    <scope>NUCLEOTIDE SEQUENCE [LARGE SCALE GENOMIC DNA]</scope>
    <source>
        <strain evidence="3">ATCC 27725</strain>
    </source>
</reference>
<dbReference type="Proteomes" id="UP000241238">
    <property type="component" value="Chromosome"/>
</dbReference>
<gene>
    <name evidence="2" type="ORF">C4N18_02320</name>
</gene>
<dbReference type="GeneID" id="77466810"/>
<accession>A0ABM6U1F6</accession>
<protein>
    <submittedName>
        <fullName evidence="2">Uncharacterized protein</fullName>
    </submittedName>
</protein>
<evidence type="ECO:0000313" key="3">
    <source>
        <dbReference type="Proteomes" id="UP000241238"/>
    </source>
</evidence>